<feature type="domain" description="Sialidase" evidence="2">
    <location>
        <begin position="76"/>
        <end position="245"/>
    </location>
</feature>
<dbReference type="InterPro" id="IPR036278">
    <property type="entry name" value="Sialidase_sf"/>
</dbReference>
<evidence type="ECO:0000256" key="1">
    <source>
        <dbReference type="SAM" id="SignalP"/>
    </source>
</evidence>
<dbReference type="Gene3D" id="2.60.120.560">
    <property type="entry name" value="Exo-inulinase, domain 1"/>
    <property type="match status" value="1"/>
</dbReference>
<evidence type="ECO:0000259" key="2">
    <source>
        <dbReference type="Pfam" id="PF13088"/>
    </source>
</evidence>
<dbReference type="PANTHER" id="PTHR38792">
    <property type="entry name" value="BNR/ASP-BOX REPEAT DOMAIN PROTEIN (AFU_ORTHOLOGUE AFUA_7G06430)-RELATED"/>
    <property type="match status" value="1"/>
</dbReference>
<evidence type="ECO:0000313" key="3">
    <source>
        <dbReference type="EMBL" id="KAJ5404500.1"/>
    </source>
</evidence>
<evidence type="ECO:0000313" key="4">
    <source>
        <dbReference type="Proteomes" id="UP001147747"/>
    </source>
</evidence>
<sequence length="577" mass="63114">MVNAKILAISVLLSLTALSISPVVADSNGSVLWDPSVNNEINTYARVIELQHAGDKSGRLLATWEHTYTSGPDTRNASGQAGKFIIRQSEDGKTWRTLTTVHDPTRAYTRFEQPFFFEFPHQMGKYPEGTLFLVGNLLPSNGSTTNFFAWRSKDHGATWDAVGEWQHGGPSHSGIWEPFLYIDDKGRLVAVFSDERNHKAHSQMLVNIVSEDGGDTWSDIRMAVASHEVKDRPGMATVAKMDNGEYIMSYEFCGNPHCPVHFKTSKDGLSWDPSDTGISINTADGIHPVHSPYMIWDPSTKQVILSCHYTLLNSNNQDAPENSRSVFLNKNYGRGEWFWAPSPWIVQSSLKPQLCKANYSPDLLPVSNGVIRYTAPSGQDKSNFCSERTGEAPIGVLPYTANFTASGQSGWIDFGGIWDVSGDEYGFQPFGESKDAMAVTGSSGWTDYKIDGDVMIMGSSGSVGLNFRMSASDTGLNKLKGYGLAIESSTGNLTTYRHTESKTVLHSEAHAGGIQGKKWYHLSVAVKSDRITVMLAEDQGGSKATTYTVTDSSFTQGMAGVSGNNGGGRYRNIKITN</sequence>
<reference evidence="3" key="1">
    <citation type="submission" date="2022-12" db="EMBL/GenBank/DDBJ databases">
        <authorList>
            <person name="Petersen C."/>
        </authorList>
    </citation>
    <scope>NUCLEOTIDE SEQUENCE</scope>
    <source>
        <strain evidence="3">IBT 29677</strain>
    </source>
</reference>
<organism evidence="3 4">
    <name type="scientific">Penicillium cosmopolitanum</name>
    <dbReference type="NCBI Taxonomy" id="1131564"/>
    <lineage>
        <taxon>Eukaryota</taxon>
        <taxon>Fungi</taxon>
        <taxon>Dikarya</taxon>
        <taxon>Ascomycota</taxon>
        <taxon>Pezizomycotina</taxon>
        <taxon>Eurotiomycetes</taxon>
        <taxon>Eurotiomycetidae</taxon>
        <taxon>Eurotiales</taxon>
        <taxon>Aspergillaceae</taxon>
        <taxon>Penicillium</taxon>
    </lineage>
</organism>
<feature type="chain" id="PRO_5040768872" description="Sialidase domain-containing protein" evidence="1">
    <location>
        <begin position="26"/>
        <end position="577"/>
    </location>
</feature>
<dbReference type="Gene3D" id="2.120.10.10">
    <property type="match status" value="1"/>
</dbReference>
<dbReference type="PANTHER" id="PTHR38792:SF3">
    <property type="entry name" value="BNR_ASP-BOX REPEAT DOMAIN PROTEIN (AFU_ORTHOLOGUE AFUA_7G06430)-RELATED"/>
    <property type="match status" value="1"/>
</dbReference>
<dbReference type="RefSeq" id="XP_056491742.1">
    <property type="nucleotide sequence ID" value="XM_056629008.1"/>
</dbReference>
<reference evidence="3" key="2">
    <citation type="journal article" date="2023" name="IMA Fungus">
        <title>Comparative genomic study of the Penicillium genus elucidates a diverse pangenome and 15 lateral gene transfer events.</title>
        <authorList>
            <person name="Petersen C."/>
            <person name="Sorensen T."/>
            <person name="Nielsen M.R."/>
            <person name="Sondergaard T.E."/>
            <person name="Sorensen J.L."/>
            <person name="Fitzpatrick D.A."/>
            <person name="Frisvad J.C."/>
            <person name="Nielsen K.L."/>
        </authorList>
    </citation>
    <scope>NUCLEOTIDE SEQUENCE</scope>
    <source>
        <strain evidence="3">IBT 29677</strain>
    </source>
</reference>
<name>A0A9X0BC88_9EURO</name>
<dbReference type="AlphaFoldDB" id="A0A9X0BC88"/>
<dbReference type="CDD" id="cd15482">
    <property type="entry name" value="Sialidase_non-viral"/>
    <property type="match status" value="1"/>
</dbReference>
<protein>
    <recommendedName>
        <fullName evidence="2">Sialidase domain-containing protein</fullName>
    </recommendedName>
</protein>
<dbReference type="GeneID" id="81367988"/>
<accession>A0A9X0BC88</accession>
<dbReference type="OrthoDB" id="2130735at2759"/>
<dbReference type="Proteomes" id="UP001147747">
    <property type="component" value="Unassembled WGS sequence"/>
</dbReference>
<proteinExistence type="predicted"/>
<dbReference type="SUPFAM" id="SSF50939">
    <property type="entry name" value="Sialidases"/>
    <property type="match status" value="1"/>
</dbReference>
<gene>
    <name evidence="3" type="ORF">N7509_004371</name>
</gene>
<dbReference type="Pfam" id="PF13088">
    <property type="entry name" value="BNR_2"/>
    <property type="match status" value="1"/>
</dbReference>
<comment type="caution">
    <text evidence="3">The sequence shown here is derived from an EMBL/GenBank/DDBJ whole genome shotgun (WGS) entry which is preliminary data.</text>
</comment>
<dbReference type="InterPro" id="IPR011040">
    <property type="entry name" value="Sialidase"/>
</dbReference>
<feature type="signal peptide" evidence="1">
    <location>
        <begin position="1"/>
        <end position="25"/>
    </location>
</feature>
<keyword evidence="4" id="KW-1185">Reference proteome</keyword>
<keyword evidence="1" id="KW-0732">Signal</keyword>
<dbReference type="EMBL" id="JAPZBU010000005">
    <property type="protein sequence ID" value="KAJ5404500.1"/>
    <property type="molecule type" value="Genomic_DNA"/>
</dbReference>